<protein>
    <submittedName>
        <fullName evidence="2">DB domain-containing protein</fullName>
    </submittedName>
</protein>
<evidence type="ECO:0000313" key="2">
    <source>
        <dbReference type="WBParaSite" id="RSKR_0000692400.1"/>
    </source>
</evidence>
<evidence type="ECO:0000313" key="1">
    <source>
        <dbReference type="Proteomes" id="UP000095286"/>
    </source>
</evidence>
<organism evidence="1 2">
    <name type="scientific">Rhabditophanes sp. KR3021</name>
    <dbReference type="NCBI Taxonomy" id="114890"/>
    <lineage>
        <taxon>Eukaryota</taxon>
        <taxon>Metazoa</taxon>
        <taxon>Ecdysozoa</taxon>
        <taxon>Nematoda</taxon>
        <taxon>Chromadorea</taxon>
        <taxon>Rhabditida</taxon>
        <taxon>Tylenchina</taxon>
        <taxon>Panagrolaimomorpha</taxon>
        <taxon>Strongyloidoidea</taxon>
        <taxon>Alloionematidae</taxon>
        <taxon>Rhabditophanes</taxon>
    </lineage>
</organism>
<reference evidence="2" key="1">
    <citation type="submission" date="2016-11" db="UniProtKB">
        <authorList>
            <consortium name="WormBaseParasite"/>
        </authorList>
    </citation>
    <scope>IDENTIFICATION</scope>
    <source>
        <strain evidence="2">KR3021</strain>
    </source>
</reference>
<proteinExistence type="predicted"/>
<dbReference type="WBParaSite" id="RSKR_0000692400.1">
    <property type="protein sequence ID" value="RSKR_0000692400.1"/>
    <property type="gene ID" value="RSKR_0000692400"/>
</dbReference>
<sequence>MNKLVVLLFLGVLFSGATGYKDLRRKEVKNVVEAKCGTAETNWKPCIPKNVVNRLFRSCCHQFVPKECHQLCTYDTDHISARRTLIDIVKQHKCSLKYMSSILYCASQNRDNRKCCMDLGLNSPSLQVGSQCLKMCDLSNGDMKTLSLNDVTCLYNWNVLMYCHHSGIKEL</sequence>
<name>A0AC35U361_9BILA</name>
<accession>A0AC35U361</accession>
<dbReference type="Proteomes" id="UP000095286">
    <property type="component" value="Unplaced"/>
</dbReference>